<dbReference type="EnsemblPlants" id="MELO3C028733.2.1">
    <property type="protein sequence ID" value="MELO3C028733.2.1"/>
    <property type="gene ID" value="MELO3C028733.2"/>
</dbReference>
<sequence>MKVLSIVDRYRYKKSFFVVFMPSFGLASSPGGGVTPCPSAWTRLLVQVQTQRRGDATLFFCSFTWTGQHQIY</sequence>
<organism evidence="1">
    <name type="scientific">Cucumis melo</name>
    <name type="common">Muskmelon</name>
    <dbReference type="NCBI Taxonomy" id="3656"/>
    <lineage>
        <taxon>Eukaryota</taxon>
        <taxon>Viridiplantae</taxon>
        <taxon>Streptophyta</taxon>
        <taxon>Embryophyta</taxon>
        <taxon>Tracheophyta</taxon>
        <taxon>Spermatophyta</taxon>
        <taxon>Magnoliopsida</taxon>
        <taxon>eudicotyledons</taxon>
        <taxon>Gunneridae</taxon>
        <taxon>Pentapetalae</taxon>
        <taxon>rosids</taxon>
        <taxon>fabids</taxon>
        <taxon>Cucurbitales</taxon>
        <taxon>Cucurbitaceae</taxon>
        <taxon>Benincaseae</taxon>
        <taxon>Cucumis</taxon>
    </lineage>
</organism>
<dbReference type="EnsemblPlants" id="MELO3C027808.2.1">
    <property type="protein sequence ID" value="MELO3C027808.2.1"/>
    <property type="gene ID" value="MELO3C027808.2"/>
</dbReference>
<dbReference type="Gramene" id="MELO3C027808.2.1">
    <property type="protein sequence ID" value="MELO3C027808.2.1"/>
    <property type="gene ID" value="MELO3C027808.2"/>
</dbReference>
<reference evidence="1" key="1">
    <citation type="submission" date="2023-03" db="UniProtKB">
        <authorList>
            <consortium name="EnsemblPlants"/>
        </authorList>
    </citation>
    <scope>IDENTIFICATION</scope>
</reference>
<accession>A0A9I9E4Q8</accession>
<proteinExistence type="predicted"/>
<dbReference type="Gramene" id="MELO3C028733.2.1">
    <property type="protein sequence ID" value="MELO3C028733.2.1"/>
    <property type="gene ID" value="MELO3C028733.2"/>
</dbReference>
<name>A0A9I9E4Q8_CUCME</name>
<evidence type="ECO:0000313" key="1">
    <source>
        <dbReference type="EnsemblPlants" id="MELO3C028733.2.1"/>
    </source>
</evidence>
<protein>
    <submittedName>
        <fullName evidence="1">Uncharacterized protein</fullName>
    </submittedName>
</protein>
<dbReference type="AlphaFoldDB" id="A0A9I9E4Q8"/>